<reference evidence="2 5" key="3">
    <citation type="submission" date="2018-07" db="EMBL/GenBank/DDBJ databases">
        <title>Genome sequence of extremly halophilic archaeon Halopelagius longus strain BC12-B1.</title>
        <authorList>
            <person name="Zhang X."/>
        </authorList>
    </citation>
    <scope>NUCLEOTIDE SEQUENCE [LARGE SCALE GENOMIC DNA]</scope>
    <source>
        <strain evidence="2 5">BC12-B1</strain>
    </source>
</reference>
<dbReference type="PROSITE" id="PS51318">
    <property type="entry name" value="TAT"/>
    <property type="match status" value="1"/>
</dbReference>
<dbReference type="InterPro" id="IPR006311">
    <property type="entry name" value="TAT_signal"/>
</dbReference>
<proteinExistence type="predicted"/>
<evidence type="ECO:0000256" key="1">
    <source>
        <dbReference type="SAM" id="MobiDB-lite"/>
    </source>
</evidence>
<dbReference type="AlphaFoldDB" id="A0A1H1G2M5"/>
<dbReference type="InterPro" id="IPR011050">
    <property type="entry name" value="Pectin_lyase_fold/virulence"/>
</dbReference>
<evidence type="ECO:0000313" key="4">
    <source>
        <dbReference type="Proteomes" id="UP000199289"/>
    </source>
</evidence>
<evidence type="ECO:0000313" key="3">
    <source>
        <dbReference type="EMBL" id="SDR07393.1"/>
    </source>
</evidence>
<dbReference type="Proteomes" id="UP000255421">
    <property type="component" value="Unassembled WGS sequence"/>
</dbReference>
<dbReference type="Proteomes" id="UP000199289">
    <property type="component" value="Unassembled WGS sequence"/>
</dbReference>
<organism evidence="3 4">
    <name type="scientific">Halopelagius longus</name>
    <dbReference type="NCBI Taxonomy" id="1236180"/>
    <lineage>
        <taxon>Archaea</taxon>
        <taxon>Methanobacteriati</taxon>
        <taxon>Methanobacteriota</taxon>
        <taxon>Stenosarchaea group</taxon>
        <taxon>Halobacteria</taxon>
        <taxon>Halobacteriales</taxon>
        <taxon>Haloferacaceae</taxon>
    </lineage>
</organism>
<protein>
    <recommendedName>
        <fullName evidence="6">Right-handed parallel beta-helix repeat-containing protein</fullName>
    </recommendedName>
</protein>
<evidence type="ECO:0000313" key="5">
    <source>
        <dbReference type="Proteomes" id="UP000255421"/>
    </source>
</evidence>
<dbReference type="SUPFAM" id="SSF51126">
    <property type="entry name" value="Pectin lyase-like"/>
    <property type="match status" value="1"/>
</dbReference>
<accession>A0A1H1G2M5</accession>
<evidence type="ECO:0008006" key="6">
    <source>
        <dbReference type="Google" id="ProtNLM"/>
    </source>
</evidence>
<dbReference type="EMBL" id="QQST01000003">
    <property type="protein sequence ID" value="RDI69885.1"/>
    <property type="molecule type" value="Genomic_DNA"/>
</dbReference>
<feature type="region of interest" description="Disordered" evidence="1">
    <location>
        <begin position="38"/>
        <end position="57"/>
    </location>
</feature>
<keyword evidence="5" id="KW-1185">Reference proteome</keyword>
<reference evidence="4" key="1">
    <citation type="submission" date="2016-10" db="EMBL/GenBank/DDBJ databases">
        <authorList>
            <person name="Varghese N."/>
            <person name="Submissions S."/>
        </authorList>
    </citation>
    <scope>NUCLEOTIDE SEQUENCE [LARGE SCALE GENOMIC DNA]</scope>
    <source>
        <strain evidence="4">CGMCC 1.12397</strain>
    </source>
</reference>
<reference evidence="3" key="2">
    <citation type="submission" date="2016-10" db="EMBL/GenBank/DDBJ databases">
        <authorList>
            <person name="de Groot N.N."/>
        </authorList>
    </citation>
    <scope>NUCLEOTIDE SEQUENCE [LARGE SCALE GENOMIC DNA]</scope>
    <source>
        <strain evidence="3">CGMCC 1.12397</strain>
    </source>
</reference>
<evidence type="ECO:0000313" key="2">
    <source>
        <dbReference type="EMBL" id="RDI69885.1"/>
    </source>
</evidence>
<dbReference type="RefSeq" id="WP_092538969.1">
    <property type="nucleotide sequence ID" value="NZ_FNKQ01000005.1"/>
</dbReference>
<dbReference type="OrthoDB" id="220813at2157"/>
<sequence length="503" mass="53776">MSNDNDTTDDASSSDYRLPRRGALTLLGAAGLGGLAAGSATAEEGDDGGDGGGNQPWYRWESDVDAGEHALSNLGALSMAANDAEISDFAGENLSVDEGVLNAGGGTPESIHVVTEYPGETLDQKLENVFAELPDGDDIPNQQPGHRIVIPAPDPDDAAAADGLPAWRVESPIVVGKNTGKLVFDMGWTLIYATESIESFFVIGPDEKTENITLNGGMFYAQENLERSFVDIQGIGHMHISRMYLQNLEGRNTVPAGIRLKDYHGSSELTVTDTEVTGCRDAFLAEHGSEDVPYGPAFDLDIYNWRGGGGEHSIRIDGGVAINLDSIQCGGHPLQSVSESIVKLENSVTSTRKVSISNVRERHNAMEYHSGVHVADVTDGAGDRHDGVYVQNVDCYNAEYGTDVEYVTHLDQQNVRPKPTVGDEVSGSTRWFDDGVERHETAQSYAFHAGDGPSLVVDEDDVRVPGDGNGVVLTTPDGSGQYLLHVDNDGELVTEAVEQDDGE</sequence>
<dbReference type="EMBL" id="FNKQ01000005">
    <property type="protein sequence ID" value="SDR07393.1"/>
    <property type="molecule type" value="Genomic_DNA"/>
</dbReference>
<name>A0A1H1G2M5_9EURY</name>
<gene>
    <name evidence="2" type="ORF">DWB78_17195</name>
    <name evidence="3" type="ORF">SAMN05216278_3478</name>
</gene>